<dbReference type="AlphaFoldDB" id="A0A8J1TXD8"/>
<dbReference type="OrthoDB" id="250548at2759"/>
<feature type="region of interest" description="Disordered" evidence="1">
    <location>
        <begin position="1"/>
        <end position="26"/>
    </location>
</feature>
<dbReference type="InterPro" id="IPR019351">
    <property type="entry name" value="DUF2039"/>
</dbReference>
<sequence>MSTARGNSKKSGPPKHQNKSAYRNDMHSKSKQLAALNNMKMTELCPRCAEVIEWKIKFKKYKALTTAKKCTKCLIQKTVKRAYHIICDSCARKDSVCAKCGEKTGNIEQGGPSTSEQQALDEEFQAELRMLPERKRRTYLRLQAQGKLTGEAIAKIKDLDLTDDSEDKIEDFEDSEEDIENEDQDT</sequence>
<feature type="compositionally biased region" description="Polar residues" evidence="1">
    <location>
        <begin position="1"/>
        <end position="10"/>
    </location>
</feature>
<evidence type="ECO:0000313" key="2">
    <source>
        <dbReference type="EMBL" id="CAH1796460.1"/>
    </source>
</evidence>
<protein>
    <submittedName>
        <fullName evidence="2">Uncharacterized protein</fullName>
    </submittedName>
</protein>
<reference evidence="2" key="1">
    <citation type="submission" date="2022-03" db="EMBL/GenBank/DDBJ databases">
        <authorList>
            <person name="Martin C."/>
        </authorList>
    </citation>
    <scope>NUCLEOTIDE SEQUENCE</scope>
</reference>
<dbReference type="PANTHER" id="PTHR22876:SF5">
    <property type="entry name" value="CHROMOSOME 9 OPEN READING FRAME 85"/>
    <property type="match status" value="1"/>
</dbReference>
<comment type="caution">
    <text evidence="2">The sequence shown here is derived from an EMBL/GenBank/DDBJ whole genome shotgun (WGS) entry which is preliminary data.</text>
</comment>
<proteinExistence type="predicted"/>
<keyword evidence="3" id="KW-1185">Reference proteome</keyword>
<organism evidence="2 3">
    <name type="scientific">Owenia fusiformis</name>
    <name type="common">Polychaete worm</name>
    <dbReference type="NCBI Taxonomy" id="6347"/>
    <lineage>
        <taxon>Eukaryota</taxon>
        <taxon>Metazoa</taxon>
        <taxon>Spiralia</taxon>
        <taxon>Lophotrochozoa</taxon>
        <taxon>Annelida</taxon>
        <taxon>Polychaeta</taxon>
        <taxon>Sedentaria</taxon>
        <taxon>Canalipalpata</taxon>
        <taxon>Sabellida</taxon>
        <taxon>Oweniida</taxon>
        <taxon>Oweniidae</taxon>
        <taxon>Owenia</taxon>
    </lineage>
</organism>
<accession>A0A8J1TXD8</accession>
<dbReference type="Proteomes" id="UP000749559">
    <property type="component" value="Unassembled WGS sequence"/>
</dbReference>
<evidence type="ECO:0000256" key="1">
    <source>
        <dbReference type="SAM" id="MobiDB-lite"/>
    </source>
</evidence>
<dbReference type="PANTHER" id="PTHR22876">
    <property type="entry name" value="ZGC:101016"/>
    <property type="match status" value="1"/>
</dbReference>
<dbReference type="Pfam" id="PF10217">
    <property type="entry name" value="DUF2039"/>
    <property type="match status" value="1"/>
</dbReference>
<evidence type="ECO:0000313" key="3">
    <source>
        <dbReference type="Proteomes" id="UP000749559"/>
    </source>
</evidence>
<gene>
    <name evidence="2" type="ORF">OFUS_LOCUS20865</name>
</gene>
<name>A0A8J1TXD8_OWEFU</name>
<dbReference type="EMBL" id="CAIIXF020000010">
    <property type="protein sequence ID" value="CAH1796460.1"/>
    <property type="molecule type" value="Genomic_DNA"/>
</dbReference>
<feature type="region of interest" description="Disordered" evidence="1">
    <location>
        <begin position="164"/>
        <end position="186"/>
    </location>
</feature>